<organism evidence="3 4">
    <name type="scientific">Bacteroides ovatus</name>
    <dbReference type="NCBI Taxonomy" id="28116"/>
    <lineage>
        <taxon>Bacteria</taxon>
        <taxon>Pseudomonadati</taxon>
        <taxon>Bacteroidota</taxon>
        <taxon>Bacteroidia</taxon>
        <taxon>Bacteroidales</taxon>
        <taxon>Bacteroidaceae</taxon>
        <taxon>Bacteroides</taxon>
    </lineage>
</organism>
<evidence type="ECO:0000256" key="1">
    <source>
        <dbReference type="ARBA" id="ARBA00023125"/>
    </source>
</evidence>
<dbReference type="Gene3D" id="1.10.10.60">
    <property type="entry name" value="Homeodomain-like"/>
    <property type="match status" value="2"/>
</dbReference>
<reference evidence="3 4" key="1">
    <citation type="journal article" date="2019" name="Nat. Med.">
        <title>A library of human gut bacterial isolates paired with longitudinal multiomics data enables mechanistic microbiome research.</title>
        <authorList>
            <person name="Poyet M."/>
            <person name="Groussin M."/>
            <person name="Gibbons S.M."/>
            <person name="Avila-Pacheco J."/>
            <person name="Jiang X."/>
            <person name="Kearney S.M."/>
            <person name="Perrotta A.R."/>
            <person name="Berdy B."/>
            <person name="Zhao S."/>
            <person name="Lieberman T.D."/>
            <person name="Swanson P.K."/>
            <person name="Smith M."/>
            <person name="Roesemann S."/>
            <person name="Alexander J.E."/>
            <person name="Rich S.A."/>
            <person name="Livny J."/>
            <person name="Vlamakis H."/>
            <person name="Clish C."/>
            <person name="Bullock K."/>
            <person name="Deik A."/>
            <person name="Scott J."/>
            <person name="Pierce K.A."/>
            <person name="Xavier R.J."/>
            <person name="Alm E.J."/>
        </authorList>
    </citation>
    <scope>NUCLEOTIDE SEQUENCE [LARGE SCALE GENOMIC DNA]</scope>
    <source>
        <strain evidence="3 4">BIOML-A14</strain>
    </source>
</reference>
<accession>A0A5N4F076</accession>
<dbReference type="Pfam" id="PF12833">
    <property type="entry name" value="HTH_18"/>
    <property type="match status" value="1"/>
</dbReference>
<dbReference type="PROSITE" id="PS01124">
    <property type="entry name" value="HTH_ARAC_FAMILY_2"/>
    <property type="match status" value="1"/>
</dbReference>
<keyword evidence="2" id="KW-0812">Transmembrane</keyword>
<dbReference type="PANTHER" id="PTHR43280:SF2">
    <property type="entry name" value="HTH-TYPE TRANSCRIPTIONAL REGULATOR EXSA"/>
    <property type="match status" value="1"/>
</dbReference>
<dbReference type="InterPro" id="IPR018060">
    <property type="entry name" value="HTH_AraC"/>
</dbReference>
<name>A0A5N4F076_BACOV</name>
<keyword evidence="2" id="KW-0472">Membrane</keyword>
<dbReference type="AlphaFoldDB" id="A0A5N4F076"/>
<feature type="transmembrane region" description="Helical" evidence="2">
    <location>
        <begin position="147"/>
        <end position="171"/>
    </location>
</feature>
<evidence type="ECO:0000313" key="4">
    <source>
        <dbReference type="Proteomes" id="UP000435985"/>
    </source>
</evidence>
<proteinExistence type="predicted"/>
<dbReference type="EMBL" id="VWFO01000001">
    <property type="protein sequence ID" value="KAA4666824.1"/>
    <property type="molecule type" value="Genomic_DNA"/>
</dbReference>
<protein>
    <submittedName>
        <fullName evidence="3">Helix-turn-helix transcriptional regulator</fullName>
    </submittedName>
</protein>
<dbReference type="GO" id="GO:0043565">
    <property type="term" value="F:sequence-specific DNA binding"/>
    <property type="evidence" value="ECO:0007669"/>
    <property type="project" value="InterPro"/>
</dbReference>
<feature type="transmembrane region" description="Helical" evidence="2">
    <location>
        <begin position="42"/>
        <end position="60"/>
    </location>
</feature>
<comment type="caution">
    <text evidence="3">The sequence shown here is derived from an EMBL/GenBank/DDBJ whole genome shotgun (WGS) entry which is preliminary data.</text>
</comment>
<feature type="transmembrane region" description="Helical" evidence="2">
    <location>
        <begin position="183"/>
        <end position="210"/>
    </location>
</feature>
<sequence>MNNITSYYGDLGIFLYYTPIVSAFMAAFALLANRRRTPSQTWLALVLVTFGTGMAASFLFDRYFSASHSEIFRPVNFIFSTANSIVILFYYVSLMRPQLLTRKYMLYFSGGWALFSIFVLLPGTFSARFQPVQGIHRLADLSSLPMVFHLLTICCILLFYTWMGVFILRIYRDYRKFIVNSYSFVGGITLSWVSITIYLFIIMGILDILWMVNTSAGYKMLFNVVSLGAVWTLFWYGSRQSAIPPVDIEPKKKSFKEVEELPVTTDDKQAKLKIQLLEYFNHKKPYLNPELSLKEVAQALQTNHYALSRFINKEFEVNFYTLINRFRVEYILHLIELNKGAINCDTLHAISGFKSRTTFFKQFKEIAGCTPQEYIESRKTEKSDNSTIKTKLF</sequence>
<evidence type="ECO:0000256" key="2">
    <source>
        <dbReference type="SAM" id="Phobius"/>
    </source>
</evidence>
<feature type="transmembrane region" description="Helical" evidence="2">
    <location>
        <begin position="216"/>
        <end position="236"/>
    </location>
</feature>
<feature type="transmembrane region" description="Helical" evidence="2">
    <location>
        <begin position="72"/>
        <end position="92"/>
    </location>
</feature>
<gene>
    <name evidence="3" type="ORF">F3B98_00090</name>
</gene>
<feature type="transmembrane region" description="Helical" evidence="2">
    <location>
        <begin position="12"/>
        <end position="30"/>
    </location>
</feature>
<dbReference type="GO" id="GO:0003700">
    <property type="term" value="F:DNA-binding transcription factor activity"/>
    <property type="evidence" value="ECO:0007669"/>
    <property type="project" value="InterPro"/>
</dbReference>
<keyword evidence="1" id="KW-0238">DNA-binding</keyword>
<feature type="transmembrane region" description="Helical" evidence="2">
    <location>
        <begin position="104"/>
        <end position="127"/>
    </location>
</feature>
<keyword evidence="2" id="KW-1133">Transmembrane helix</keyword>
<dbReference type="Proteomes" id="UP000435985">
    <property type="component" value="Unassembled WGS sequence"/>
</dbReference>
<dbReference type="SMART" id="SM00342">
    <property type="entry name" value="HTH_ARAC"/>
    <property type="match status" value="1"/>
</dbReference>
<dbReference type="RefSeq" id="WP_004310429.1">
    <property type="nucleotide sequence ID" value="NZ_CP081917.1"/>
</dbReference>
<dbReference type="PANTHER" id="PTHR43280">
    <property type="entry name" value="ARAC-FAMILY TRANSCRIPTIONAL REGULATOR"/>
    <property type="match status" value="1"/>
</dbReference>
<evidence type="ECO:0000313" key="3">
    <source>
        <dbReference type="EMBL" id="KAA4666824.1"/>
    </source>
</evidence>